<evidence type="ECO:0000256" key="2">
    <source>
        <dbReference type="ARBA" id="ARBA00007400"/>
    </source>
</evidence>
<reference evidence="9" key="1">
    <citation type="submission" date="2022-06" db="EMBL/GenBank/DDBJ databases">
        <title>Akkermansia biwalacus sp. nov., an anaerobic mucin-degrading bacterium isolated from human intestine.</title>
        <authorList>
            <person name="Kobayashi Y."/>
            <person name="Inoue S."/>
            <person name="Kawahara T."/>
            <person name="Kohda N."/>
        </authorList>
    </citation>
    <scope>NUCLEOTIDE SEQUENCE</scope>
    <source>
        <strain evidence="9">WON2089</strain>
    </source>
</reference>
<evidence type="ECO:0000259" key="8">
    <source>
        <dbReference type="Pfam" id="PF01757"/>
    </source>
</evidence>
<dbReference type="InterPro" id="IPR002656">
    <property type="entry name" value="Acyl_transf_3_dom"/>
</dbReference>
<dbReference type="RefSeq" id="WP_215433768.1">
    <property type="nucleotide sequence ID" value="NZ_AP025943.1"/>
</dbReference>
<feature type="transmembrane region" description="Helical" evidence="7">
    <location>
        <begin position="129"/>
        <end position="154"/>
    </location>
</feature>
<evidence type="ECO:0000256" key="3">
    <source>
        <dbReference type="ARBA" id="ARBA00022475"/>
    </source>
</evidence>
<organism evidence="9 10">
    <name type="scientific">Akkermansia biwaensis</name>
    <dbReference type="NCBI Taxonomy" id="2946555"/>
    <lineage>
        <taxon>Bacteria</taxon>
        <taxon>Pseudomonadati</taxon>
        <taxon>Verrucomicrobiota</taxon>
        <taxon>Verrucomicrobiia</taxon>
        <taxon>Verrucomicrobiales</taxon>
        <taxon>Akkermansiaceae</taxon>
        <taxon>Akkermansia</taxon>
    </lineage>
</organism>
<dbReference type="Proteomes" id="UP001062263">
    <property type="component" value="Chromosome"/>
</dbReference>
<dbReference type="EMBL" id="AP025943">
    <property type="protein sequence ID" value="BDL44707.1"/>
    <property type="molecule type" value="Genomic_DNA"/>
</dbReference>
<sequence length="318" mass="34813">MTPSRTPSATPSGRLPWVEIARLLATLSVIMQHVPGGGFPPNHWLIGPALAVFFLLAGYFSAARLQEQGAGRWTARRLLSLLRPYLFWCAAYWLLAGMPVSPASLASVFGLGACPMLTPMWFLRDLMIFTLAAFLLVKCRPALYTLGLFCLFLNRWDDSLAWPSPCMFGDFALGIMLASAAPGCLNRWEKIPLAMHAAILLACAALIWASCADTFLLPDGSFSGLTVLAFLSSGIVLKAVSPGLSRLMAGWASGSFFVYCSHIFVLIALMGVETRFTAPWPPWAWWCLVPVVYMLARGIYLLVRRYAPRALVLMTGGK</sequence>
<keyword evidence="4 7" id="KW-0812">Transmembrane</keyword>
<comment type="similarity">
    <text evidence="2">Belongs to the acyltransferase 3 family.</text>
</comment>
<comment type="subcellular location">
    <subcellularLocation>
        <location evidence="1">Cell membrane</location>
        <topology evidence="1">Multi-pass membrane protein</topology>
    </subcellularLocation>
</comment>
<feature type="transmembrane region" description="Helical" evidence="7">
    <location>
        <begin position="283"/>
        <end position="303"/>
    </location>
</feature>
<feature type="transmembrane region" description="Helical" evidence="7">
    <location>
        <begin position="222"/>
        <end position="240"/>
    </location>
</feature>
<feature type="transmembrane region" description="Helical" evidence="7">
    <location>
        <begin position="193"/>
        <end position="216"/>
    </location>
</feature>
<feature type="transmembrane region" description="Helical" evidence="7">
    <location>
        <begin position="77"/>
        <end position="95"/>
    </location>
</feature>
<keyword evidence="6 7" id="KW-0472">Membrane</keyword>
<evidence type="ECO:0000256" key="4">
    <source>
        <dbReference type="ARBA" id="ARBA00022692"/>
    </source>
</evidence>
<feature type="domain" description="Acyltransferase 3" evidence="8">
    <location>
        <begin position="16"/>
        <end position="289"/>
    </location>
</feature>
<dbReference type="PANTHER" id="PTHR40074:SF2">
    <property type="entry name" value="O-ACETYLTRANSFERASE WECH"/>
    <property type="match status" value="1"/>
</dbReference>
<dbReference type="Pfam" id="PF01757">
    <property type="entry name" value="Acyl_transf_3"/>
    <property type="match status" value="1"/>
</dbReference>
<evidence type="ECO:0000256" key="1">
    <source>
        <dbReference type="ARBA" id="ARBA00004651"/>
    </source>
</evidence>
<name>A0ABN6QJY7_9BACT</name>
<feature type="transmembrane region" description="Helical" evidence="7">
    <location>
        <begin position="44"/>
        <end position="65"/>
    </location>
</feature>
<keyword evidence="3" id="KW-1003">Cell membrane</keyword>
<gene>
    <name evidence="9" type="ORF">Abiwalacus_22810</name>
</gene>
<dbReference type="PANTHER" id="PTHR40074">
    <property type="entry name" value="O-ACETYLTRANSFERASE WECH"/>
    <property type="match status" value="1"/>
</dbReference>
<accession>A0ABN6QJY7</accession>
<evidence type="ECO:0000256" key="7">
    <source>
        <dbReference type="SAM" id="Phobius"/>
    </source>
</evidence>
<keyword evidence="5 7" id="KW-1133">Transmembrane helix</keyword>
<evidence type="ECO:0000313" key="10">
    <source>
        <dbReference type="Proteomes" id="UP001062263"/>
    </source>
</evidence>
<evidence type="ECO:0000256" key="5">
    <source>
        <dbReference type="ARBA" id="ARBA00022989"/>
    </source>
</evidence>
<evidence type="ECO:0000256" key="6">
    <source>
        <dbReference type="ARBA" id="ARBA00023136"/>
    </source>
</evidence>
<feature type="transmembrane region" description="Helical" evidence="7">
    <location>
        <begin position="247"/>
        <end position="271"/>
    </location>
</feature>
<proteinExistence type="inferred from homology"/>
<keyword evidence="10" id="KW-1185">Reference proteome</keyword>
<protein>
    <recommendedName>
        <fullName evidence="8">Acyltransferase 3 domain-containing protein</fullName>
    </recommendedName>
</protein>
<evidence type="ECO:0000313" key="9">
    <source>
        <dbReference type="EMBL" id="BDL44707.1"/>
    </source>
</evidence>